<protein>
    <submittedName>
        <fullName evidence="2">Uncharacterized protein</fullName>
    </submittedName>
</protein>
<evidence type="ECO:0000313" key="3">
    <source>
        <dbReference type="Proteomes" id="UP000663760"/>
    </source>
</evidence>
<dbReference type="PANTHER" id="PTHR46136">
    <property type="entry name" value="TRANSCRIPTION FACTOR GTE8"/>
    <property type="match status" value="1"/>
</dbReference>
<name>A0A7I8JVC2_SPIIN</name>
<reference evidence="2" key="1">
    <citation type="submission" date="2020-02" db="EMBL/GenBank/DDBJ databases">
        <authorList>
            <person name="Scholz U."/>
            <person name="Mascher M."/>
            <person name="Fiebig A."/>
        </authorList>
    </citation>
    <scope>NUCLEOTIDE SEQUENCE</scope>
</reference>
<evidence type="ECO:0000313" key="2">
    <source>
        <dbReference type="EMBL" id="CAA7387640.1"/>
    </source>
</evidence>
<organism evidence="2 3">
    <name type="scientific">Spirodela intermedia</name>
    <name type="common">Intermediate duckweed</name>
    <dbReference type="NCBI Taxonomy" id="51605"/>
    <lineage>
        <taxon>Eukaryota</taxon>
        <taxon>Viridiplantae</taxon>
        <taxon>Streptophyta</taxon>
        <taxon>Embryophyta</taxon>
        <taxon>Tracheophyta</taxon>
        <taxon>Spermatophyta</taxon>
        <taxon>Magnoliopsida</taxon>
        <taxon>Liliopsida</taxon>
        <taxon>Araceae</taxon>
        <taxon>Lemnoideae</taxon>
        <taxon>Spirodela</taxon>
    </lineage>
</organism>
<keyword evidence="3" id="KW-1185">Reference proteome</keyword>
<dbReference type="OrthoDB" id="21449at2759"/>
<evidence type="ECO:0000256" key="1">
    <source>
        <dbReference type="SAM" id="MobiDB-lite"/>
    </source>
</evidence>
<dbReference type="PANTHER" id="PTHR46136:SF19">
    <property type="entry name" value="TRANSCRIPTION FACTOR GTE12"/>
    <property type="match status" value="1"/>
</dbReference>
<proteinExistence type="predicted"/>
<dbReference type="EMBL" id="LR746264">
    <property type="protein sequence ID" value="CAA7387640.1"/>
    <property type="molecule type" value="Genomic_DNA"/>
</dbReference>
<sequence length="161" mass="18827">MASDCTSMSTVDELSLNWKPKRELAQTCDQIPPSSESLLSPNRALRAALLKSRFADTILRAQEKVCERGDPEKLQRELKDLKRKQREDKERRRIEAQAKVTEKALKQKRQRKRKAARLKIQKRTVEINDCYEIWEDLKKLGYAQYVDLSAKDLADLNDRCH</sequence>
<dbReference type="Proteomes" id="UP000663760">
    <property type="component" value="Chromosome 1"/>
</dbReference>
<dbReference type="InterPro" id="IPR052442">
    <property type="entry name" value="Env_Response_Regulator"/>
</dbReference>
<gene>
    <name evidence="2" type="ORF">SI8410_01000041</name>
</gene>
<feature type="compositionally biased region" description="Basic and acidic residues" evidence="1">
    <location>
        <begin position="77"/>
        <end position="105"/>
    </location>
</feature>
<accession>A0A7I8JVC2</accession>
<feature type="region of interest" description="Disordered" evidence="1">
    <location>
        <begin position="77"/>
        <end position="108"/>
    </location>
</feature>
<dbReference type="AlphaFoldDB" id="A0A7I8JVC2"/>